<dbReference type="AlphaFoldDB" id="A0A835MNN1"/>
<name>A0A835MNN1_9ROSI</name>
<sequence length="354" mass="40033">MPHDSKANFAWQRFDHPTDTLLVAQSLRIEGATRLVSRASEKQSSDGPCSLVLEPRRLAMDYRSHSSPRPYLYYTPDKLSESKGRSQNVTLYTQGGEIDGFYYDVALSTPFQDAMLATANYNTTLSFLRLGIDGNLRVHTFYDKGSTNDEIRDGRASVNCGHFDQCVAGPLPNGLLGWSKDCQPFKSPSCGSKKFHYYRMEGVDHYVSQHPSGTGPVEQDDCRRKCSGDCKCLGYFYGKDIPKCWIAYDLHTLTRVGNSTHSPMELHRESRVTRASEFSDTIVAACKSWVLEFTDEGPTERLRCPIQDHDVKDERVLTTAWATSCARFITTYTKQFSNSEKLYINPLIQFKGKM</sequence>
<protein>
    <recommendedName>
        <fullName evidence="4">Apple domain-containing protein</fullName>
    </recommendedName>
</protein>
<keyword evidence="1" id="KW-0732">Signal</keyword>
<dbReference type="PANTHER" id="PTHR47976:SF115">
    <property type="entry name" value="RECEPTOR-LIKE SERINE_THREONINE-PROTEIN KINASE"/>
    <property type="match status" value="1"/>
</dbReference>
<organism evidence="2 3">
    <name type="scientific">Salix dunnii</name>
    <dbReference type="NCBI Taxonomy" id="1413687"/>
    <lineage>
        <taxon>Eukaryota</taxon>
        <taxon>Viridiplantae</taxon>
        <taxon>Streptophyta</taxon>
        <taxon>Embryophyta</taxon>
        <taxon>Tracheophyta</taxon>
        <taxon>Spermatophyta</taxon>
        <taxon>Magnoliopsida</taxon>
        <taxon>eudicotyledons</taxon>
        <taxon>Gunneridae</taxon>
        <taxon>Pentapetalae</taxon>
        <taxon>rosids</taxon>
        <taxon>fabids</taxon>
        <taxon>Malpighiales</taxon>
        <taxon>Salicaceae</taxon>
        <taxon>Saliceae</taxon>
        <taxon>Salix</taxon>
    </lineage>
</organism>
<dbReference type="InterPro" id="IPR051343">
    <property type="entry name" value="G-type_lectin_kinases/EP1-like"/>
</dbReference>
<dbReference type="PANTHER" id="PTHR47976">
    <property type="entry name" value="G-TYPE LECTIN S-RECEPTOR-LIKE SERINE/THREONINE-PROTEIN KINASE SD2-5"/>
    <property type="match status" value="1"/>
</dbReference>
<accession>A0A835MNN1</accession>
<proteinExistence type="predicted"/>
<dbReference type="OrthoDB" id="1884773at2759"/>
<evidence type="ECO:0000313" key="3">
    <source>
        <dbReference type="Proteomes" id="UP000657918"/>
    </source>
</evidence>
<evidence type="ECO:0000256" key="1">
    <source>
        <dbReference type="ARBA" id="ARBA00022729"/>
    </source>
</evidence>
<dbReference type="EMBL" id="JADGMS010000010">
    <property type="protein sequence ID" value="KAF9673252.1"/>
    <property type="molecule type" value="Genomic_DNA"/>
</dbReference>
<gene>
    <name evidence="2" type="ORF">SADUNF_Sadunf10G0005000</name>
</gene>
<comment type="caution">
    <text evidence="2">The sequence shown here is derived from an EMBL/GenBank/DDBJ whole genome shotgun (WGS) entry which is preliminary data.</text>
</comment>
<reference evidence="2 3" key="1">
    <citation type="submission" date="2020-10" db="EMBL/GenBank/DDBJ databases">
        <title>Plant Genome Project.</title>
        <authorList>
            <person name="Zhang R.-G."/>
        </authorList>
    </citation>
    <scope>NUCLEOTIDE SEQUENCE [LARGE SCALE GENOMIC DNA]</scope>
    <source>
        <strain evidence="2">FAFU-HL-1</strain>
        <tissue evidence="2">Leaf</tissue>
    </source>
</reference>
<evidence type="ECO:0008006" key="4">
    <source>
        <dbReference type="Google" id="ProtNLM"/>
    </source>
</evidence>
<dbReference type="Proteomes" id="UP000657918">
    <property type="component" value="Unassembled WGS sequence"/>
</dbReference>
<evidence type="ECO:0000313" key="2">
    <source>
        <dbReference type="EMBL" id="KAF9673252.1"/>
    </source>
</evidence>
<keyword evidence="3" id="KW-1185">Reference proteome</keyword>